<evidence type="ECO:0000256" key="2">
    <source>
        <dbReference type="ARBA" id="ARBA00023002"/>
    </source>
</evidence>
<dbReference type="AlphaFoldDB" id="A0A0L8BG01"/>
<dbReference type="PANTHER" id="PTHR43477">
    <property type="entry name" value="DIHYDROANTICAPSIN 7-DEHYDROGENASE"/>
    <property type="match status" value="1"/>
</dbReference>
<evidence type="ECO:0000256" key="1">
    <source>
        <dbReference type="ARBA" id="ARBA00006484"/>
    </source>
</evidence>
<dbReference type="PANTHER" id="PTHR43477:SF1">
    <property type="entry name" value="DIHYDROANTICAPSIN 7-DEHYDROGENASE"/>
    <property type="match status" value="1"/>
</dbReference>
<keyword evidence="2" id="KW-0560">Oxidoreductase</keyword>
<dbReference type="PRINTS" id="PR00081">
    <property type="entry name" value="GDHRDH"/>
</dbReference>
<dbReference type="InterPro" id="IPR036291">
    <property type="entry name" value="NAD(P)-bd_dom_sf"/>
</dbReference>
<reference evidence="4" key="1">
    <citation type="submission" date="2015-07" db="EMBL/GenBank/DDBJ databases">
        <title>Whole genome sequence of an Ensifer adhaerens strain isolated from a cave pool in the Wind Cave National Park.</title>
        <authorList>
            <person name="Eng W.W.H."/>
            <person name="Gan H.M."/>
            <person name="Barton H.A."/>
            <person name="Savka M.A."/>
        </authorList>
    </citation>
    <scope>NUCLEOTIDE SEQUENCE [LARGE SCALE GENOMIC DNA]</scope>
    <source>
        <strain evidence="4">SD006</strain>
    </source>
</reference>
<dbReference type="PATRIC" id="fig|106592.7.peg.5360"/>
<dbReference type="OrthoDB" id="9806974at2"/>
<dbReference type="Gene3D" id="3.40.50.720">
    <property type="entry name" value="NAD(P)-binding Rossmann-like Domain"/>
    <property type="match status" value="1"/>
</dbReference>
<gene>
    <name evidence="3" type="ORF">AC244_30875</name>
</gene>
<dbReference type="EMBL" id="LGAP01000036">
    <property type="protein sequence ID" value="KOF13523.1"/>
    <property type="molecule type" value="Genomic_DNA"/>
</dbReference>
<dbReference type="GO" id="GO:0016491">
    <property type="term" value="F:oxidoreductase activity"/>
    <property type="evidence" value="ECO:0007669"/>
    <property type="project" value="UniProtKB-KW"/>
</dbReference>
<dbReference type="SUPFAM" id="SSF51735">
    <property type="entry name" value="NAD(P)-binding Rossmann-fold domains"/>
    <property type="match status" value="1"/>
</dbReference>
<evidence type="ECO:0000313" key="4">
    <source>
        <dbReference type="Proteomes" id="UP000037425"/>
    </source>
</evidence>
<dbReference type="Proteomes" id="UP000037425">
    <property type="component" value="Unassembled WGS sequence"/>
</dbReference>
<proteinExistence type="inferred from homology"/>
<dbReference type="InterPro" id="IPR002347">
    <property type="entry name" value="SDR_fam"/>
</dbReference>
<evidence type="ECO:0000313" key="3">
    <source>
        <dbReference type="EMBL" id="KOF13523.1"/>
    </source>
</evidence>
<dbReference type="Pfam" id="PF13561">
    <property type="entry name" value="adh_short_C2"/>
    <property type="match status" value="1"/>
</dbReference>
<sequence length="236" mass="25431">MRKQRVAIIGGSSGIGLRVAERAIDLGAEVVIGGRDPERLQRATSRLDPASHAVLVDNVDQDSLRRFFEQSGPINHPFTPDASYSRGPIDKASDEVAESSFRSKFWGQYYAVRHALPYLDNNGSVTLMAGAYSVRPAAEGAAYGACNAAIEGLGRALAVELAPIRVNVISPGTIDSDLWRRQPDAIREASLSSYGEAALLKRVGTTDEVARTVIYLMENGFMNGSTLYPDGGFALR</sequence>
<accession>A0A0L8BG01</accession>
<comment type="caution">
    <text evidence="3">The sequence shown here is derived from an EMBL/GenBank/DDBJ whole genome shotgun (WGS) entry which is preliminary data.</text>
</comment>
<organism evidence="3 4">
    <name type="scientific">Ensifer adhaerens</name>
    <name type="common">Sinorhizobium morelense</name>
    <dbReference type="NCBI Taxonomy" id="106592"/>
    <lineage>
        <taxon>Bacteria</taxon>
        <taxon>Pseudomonadati</taxon>
        <taxon>Pseudomonadota</taxon>
        <taxon>Alphaproteobacteria</taxon>
        <taxon>Hyphomicrobiales</taxon>
        <taxon>Rhizobiaceae</taxon>
        <taxon>Sinorhizobium/Ensifer group</taxon>
        <taxon>Ensifer</taxon>
    </lineage>
</organism>
<name>A0A0L8BG01_ENSAD</name>
<dbReference type="InterPro" id="IPR051122">
    <property type="entry name" value="SDR_DHRS6-like"/>
</dbReference>
<dbReference type="RefSeq" id="WP_053252633.1">
    <property type="nucleotide sequence ID" value="NZ_LGAP01000036.1"/>
</dbReference>
<evidence type="ECO:0008006" key="5">
    <source>
        <dbReference type="Google" id="ProtNLM"/>
    </source>
</evidence>
<comment type="similarity">
    <text evidence="1">Belongs to the short-chain dehydrogenases/reductases (SDR) family.</text>
</comment>
<protein>
    <recommendedName>
        <fullName evidence="5">Short-chain dehydrogenase</fullName>
    </recommendedName>
</protein>